<feature type="coiled-coil region" evidence="1">
    <location>
        <begin position="275"/>
        <end position="335"/>
    </location>
</feature>
<dbReference type="AlphaFoldDB" id="A0A2W6NGX7"/>
<protein>
    <recommendedName>
        <fullName evidence="4">NFACT RNA-binding domain-containing protein</fullName>
    </recommendedName>
</protein>
<evidence type="ECO:0000313" key="3">
    <source>
        <dbReference type="Proteomes" id="UP000249746"/>
    </source>
</evidence>
<dbReference type="OrthoDB" id="9766163at2"/>
<dbReference type="Proteomes" id="UP000249746">
    <property type="component" value="Unassembled WGS sequence"/>
</dbReference>
<evidence type="ECO:0008006" key="4">
    <source>
        <dbReference type="Google" id="ProtNLM"/>
    </source>
</evidence>
<comment type="caution">
    <text evidence="2">The sequence shown here is derived from an EMBL/GenBank/DDBJ whole genome shotgun (WGS) entry which is preliminary data.</text>
</comment>
<dbReference type="RefSeq" id="WP_111229660.1">
    <property type="nucleotide sequence ID" value="NZ_NBIU01000010.1"/>
</dbReference>
<keyword evidence="1" id="KW-0175">Coiled coil</keyword>
<gene>
    <name evidence="2" type="ORF">B6S12_04700</name>
</gene>
<name>A0A2W6NGX7_9HELI</name>
<dbReference type="Pfam" id="PF05833">
    <property type="entry name" value="NFACT_N"/>
    <property type="match status" value="1"/>
</dbReference>
<evidence type="ECO:0000256" key="1">
    <source>
        <dbReference type="SAM" id="Coils"/>
    </source>
</evidence>
<dbReference type="EMBL" id="NBIU01000010">
    <property type="protein sequence ID" value="PZT48230.1"/>
    <property type="molecule type" value="Genomic_DNA"/>
</dbReference>
<evidence type="ECO:0000313" key="2">
    <source>
        <dbReference type="EMBL" id="PZT48230.1"/>
    </source>
</evidence>
<feature type="coiled-coil region" evidence="1">
    <location>
        <begin position="166"/>
        <end position="226"/>
    </location>
</feature>
<dbReference type="Gene3D" id="2.30.310.10">
    <property type="entry name" value="ibrinogen binding protein from staphylococcus aureus domain"/>
    <property type="match status" value="1"/>
</dbReference>
<organism evidence="2 3">
    <name type="scientific">Helicobacter valdiviensis</name>
    <dbReference type="NCBI Taxonomy" id="1458358"/>
    <lineage>
        <taxon>Bacteria</taxon>
        <taxon>Pseudomonadati</taxon>
        <taxon>Campylobacterota</taxon>
        <taxon>Epsilonproteobacteria</taxon>
        <taxon>Campylobacterales</taxon>
        <taxon>Helicobacteraceae</taxon>
        <taxon>Helicobacter</taxon>
    </lineage>
</organism>
<proteinExistence type="predicted"/>
<accession>A0A2W6NGX7</accession>
<keyword evidence="3" id="KW-1185">Reference proteome</keyword>
<reference evidence="2 3" key="1">
    <citation type="submission" date="2017-03" db="EMBL/GenBank/DDBJ databases">
        <title>Genomic and clinical evidence uncovers the enterohepatic species Helicobacter valdiviensis as a potential human intestinal pathogen.</title>
        <authorList>
            <person name="Fresia P."/>
            <person name="Jara R."/>
            <person name="Sierra R."/>
            <person name="Ferres I."/>
            <person name="Greif G."/>
            <person name="Iraola G."/>
            <person name="Collado L."/>
        </authorList>
    </citation>
    <scope>NUCLEOTIDE SEQUENCE [LARGE SCALE GENOMIC DNA]</scope>
    <source>
        <strain evidence="2 3">WBE14</strain>
    </source>
</reference>
<sequence length="443" mass="51286">MNLAHLKKFAEFLNQNLPLKLRSIRRVGDNLFKLELDKFIFYLDLSRGKSTIFTTNELLSSPKQYNAPFDNSLQKYCFNANLMQASIDGENRILKLNLQTSNAYKKIEVILQAEFTGKNTNLILLNPKEVVLDALRHIAVYQSFREVKIGRVLLKLPQPKNAPKIEEDKEEILKILERNFIQLQNQNLEQKITQVLQRISKKKQILEEILQNLEDKEELEKSAKTQLEYGKKILEHLYKFENFKGESIEIEGMAIQLPKKANNLSSAAQIFFENSKKLSKKAQNIYIQKENLQDKIYFFTQLSKMVQNVKNLGDLQILASNLQKDKENNKKEEIKSYESFFIEGFKVSIGKNQKENIMLLKEARAEDIWGHIRDVPSSHLIIHSGKGKIPAIILQKAAKILVDFVKSGSGVYEVDYTKRKFVKITQGAKVVYAKYETLRVLKE</sequence>